<dbReference type="NCBIfam" id="TIGR02677">
    <property type="entry name" value="TIGR02677 family protein"/>
    <property type="match status" value="1"/>
</dbReference>
<dbReference type="Pfam" id="PF09660">
    <property type="entry name" value="DUF2397"/>
    <property type="match status" value="1"/>
</dbReference>
<gene>
    <name evidence="1" type="ORF">JCM21714_4030</name>
</gene>
<proteinExistence type="predicted"/>
<evidence type="ECO:0008006" key="3">
    <source>
        <dbReference type="Google" id="ProtNLM"/>
    </source>
</evidence>
<sequence>MIVENNRMKDGKGECPMFKRVKEATYLTAEKAWSYRAILRYFFIQHERMREFLFPEEIYEYLNQYDEFSEYSEEGLHQDLDALVRWGGNLIARQELGKSRTVEEFKKKRFRYQCTPYTVEFERMLLELEGIGETFGGSLERTQFERLYQSLSKIADITLSQAPEKREESAQIWEDILTYFRQITQNTSDYIAYINSEEVEEQMQTEAFLVYKDQFTTYLRDFIVGLQGTALQIQDLLQSMTKEKLQTFFSQVVQHKQQVFRLEEIDGKKDPYEDYQQKWLSIKAWFLGNEHGESEYEMLLQRTNESIRRITRVVQRLGERHQHFRSRKKDYLHLANWFSAMDNVEAAHQLSSVAFGVFHTRHFLIDDHSTDDIYTDVWDEQPMEHETKPIVRNYREKSRAGAVISNQQKKEEMKRAHLEQKQRERQLIEQYVKNNQIKVEHLPIVEAHVRKLLLSWVGKAMARKDRTIKTELGKRVHVILSDERITLEAEDGKLEMPKAIFQFIDEEVDV</sequence>
<organism evidence="1 2">
    <name type="scientific">Gracilibacillus boraciitolerans JCM 21714</name>
    <dbReference type="NCBI Taxonomy" id="1298598"/>
    <lineage>
        <taxon>Bacteria</taxon>
        <taxon>Bacillati</taxon>
        <taxon>Bacillota</taxon>
        <taxon>Bacilli</taxon>
        <taxon>Bacillales</taxon>
        <taxon>Bacillaceae</taxon>
        <taxon>Gracilibacillus</taxon>
    </lineage>
</organism>
<keyword evidence="2" id="KW-1185">Reference proteome</keyword>
<accession>W4VNT7</accession>
<dbReference type="STRING" id="1298598.JCM21714_4030"/>
<dbReference type="AlphaFoldDB" id="W4VNT7"/>
<comment type="caution">
    <text evidence="1">The sequence shown here is derived from an EMBL/GenBank/DDBJ whole genome shotgun (WGS) entry which is preliminary data.</text>
</comment>
<dbReference type="eggNOG" id="ENOG502Z7IU">
    <property type="taxonomic scope" value="Bacteria"/>
</dbReference>
<evidence type="ECO:0000313" key="2">
    <source>
        <dbReference type="Proteomes" id="UP000019102"/>
    </source>
</evidence>
<dbReference type="InterPro" id="IPR013493">
    <property type="entry name" value="CHP02677"/>
</dbReference>
<protein>
    <recommendedName>
        <fullName evidence="3">TIGR02677 family protein</fullName>
    </recommendedName>
</protein>
<dbReference type="EMBL" id="BAVS01000032">
    <property type="protein sequence ID" value="GAE94836.1"/>
    <property type="molecule type" value="Genomic_DNA"/>
</dbReference>
<evidence type="ECO:0000313" key="1">
    <source>
        <dbReference type="EMBL" id="GAE94836.1"/>
    </source>
</evidence>
<reference evidence="1 2" key="1">
    <citation type="journal article" date="2014" name="Genome Announc.">
        <title>Draft Genome Sequence of the Boron-Tolerant and Moderately Halotolerant Bacterium Gracilibacillus boraciitolerans JCM 21714T.</title>
        <authorList>
            <person name="Ahmed I."/>
            <person name="Oshima K."/>
            <person name="Suda W."/>
            <person name="Kitamura K."/>
            <person name="Iida T."/>
            <person name="Ohmori Y."/>
            <person name="Fujiwara T."/>
            <person name="Hattori M."/>
            <person name="Ohkuma M."/>
        </authorList>
    </citation>
    <scope>NUCLEOTIDE SEQUENCE [LARGE SCALE GENOMIC DNA]</scope>
    <source>
        <strain evidence="1 2">JCM 21714</strain>
    </source>
</reference>
<name>W4VNT7_9BACI</name>
<dbReference type="Proteomes" id="UP000019102">
    <property type="component" value="Unassembled WGS sequence"/>
</dbReference>